<protein>
    <submittedName>
        <fullName evidence="3">Uncharacterized protein</fullName>
    </submittedName>
</protein>
<reference evidence="3 4" key="1">
    <citation type="submission" date="2018-09" db="EMBL/GenBank/DDBJ databases">
        <authorList>
            <person name="Tagini F."/>
        </authorList>
    </citation>
    <scope>NUCLEOTIDE SEQUENCE [LARGE SCALE GENOMIC DNA]</scope>
    <source>
        <strain evidence="3 4">MK4</strain>
    </source>
</reference>
<comment type="caution">
    <text evidence="3">The sequence shown here is derived from an EMBL/GenBank/DDBJ whole genome shotgun (WGS) entry which is preliminary data.</text>
</comment>
<evidence type="ECO:0000313" key="4">
    <source>
        <dbReference type="Proteomes" id="UP000271464"/>
    </source>
</evidence>
<proteinExistence type="predicted"/>
<accession>A0ABY6RQS0</accession>
<feature type="compositionally biased region" description="Basic residues" evidence="1">
    <location>
        <begin position="15"/>
        <end position="27"/>
    </location>
</feature>
<evidence type="ECO:0000256" key="1">
    <source>
        <dbReference type="SAM" id="MobiDB-lite"/>
    </source>
</evidence>
<feature type="chain" id="PRO_5047076572" evidence="2">
    <location>
        <begin position="47"/>
        <end position="260"/>
    </location>
</feature>
<dbReference type="RefSeq" id="WP_131808287.1">
    <property type="nucleotide sequence ID" value="NZ_LWCM01000083.1"/>
</dbReference>
<feature type="signal peptide" evidence="2">
    <location>
        <begin position="1"/>
        <end position="46"/>
    </location>
</feature>
<keyword evidence="4" id="KW-1185">Reference proteome</keyword>
<name>A0ABY6RQS0_9MYCO</name>
<evidence type="ECO:0000256" key="2">
    <source>
        <dbReference type="SAM" id="SignalP"/>
    </source>
</evidence>
<sequence>MTSQQLPDRAGPRATPRRRKSPQRHTRATAALGALALASATSAAFAAATPPPAALISQISAGRLDITLAVHDGFKLDTCTTESTGSSTPALTDTTTATTNSANTGDTAMNNSNSRGTEEPSTTNPSNGAASLLIVSETAELLTDDLEPPTAYGKFQIEPPIVGQTINEPDYDYSDAWGNPYKDLYKDFGYERPPRYDALTHLDSLKYTYDAALNPHEFRAAFDKYQQLLDEALGRRPIVDPVPIIWEDEDIDDGNLDDSE</sequence>
<feature type="compositionally biased region" description="Polar residues" evidence="1">
    <location>
        <begin position="109"/>
        <end position="129"/>
    </location>
</feature>
<feature type="region of interest" description="Disordered" evidence="1">
    <location>
        <begin position="1"/>
        <end position="27"/>
    </location>
</feature>
<dbReference type="EMBL" id="UPHM01000142">
    <property type="protein sequence ID" value="VBA30713.1"/>
    <property type="molecule type" value="Genomic_DNA"/>
</dbReference>
<keyword evidence="2" id="KW-0732">Signal</keyword>
<gene>
    <name evidence="3" type="ORF">LAUMK4_05217</name>
</gene>
<organism evidence="3 4">
    <name type="scientific">Mycobacterium persicum</name>
    <dbReference type="NCBI Taxonomy" id="1487726"/>
    <lineage>
        <taxon>Bacteria</taxon>
        <taxon>Bacillati</taxon>
        <taxon>Actinomycetota</taxon>
        <taxon>Actinomycetes</taxon>
        <taxon>Mycobacteriales</taxon>
        <taxon>Mycobacteriaceae</taxon>
        <taxon>Mycobacterium</taxon>
    </lineage>
</organism>
<dbReference type="GeneID" id="66598270"/>
<feature type="region of interest" description="Disordered" evidence="1">
    <location>
        <begin position="79"/>
        <end position="129"/>
    </location>
</feature>
<evidence type="ECO:0000313" key="3">
    <source>
        <dbReference type="EMBL" id="VBA30713.1"/>
    </source>
</evidence>
<dbReference type="Proteomes" id="UP000271464">
    <property type="component" value="Unassembled WGS sequence"/>
</dbReference>
<feature type="compositionally biased region" description="Low complexity" evidence="1">
    <location>
        <begin position="84"/>
        <end position="108"/>
    </location>
</feature>